<dbReference type="SUPFAM" id="SSF46600">
    <property type="entry name" value="C-terminal UvrC-binding domain of UvrB"/>
    <property type="match status" value="1"/>
</dbReference>
<name>A0A1H3R6G2_9FIRM</name>
<keyword evidence="2 7" id="KW-0227">DNA damage</keyword>
<dbReference type="RefSeq" id="WP_091731202.1">
    <property type="nucleotide sequence ID" value="NZ_FNQE01000025.1"/>
</dbReference>
<dbReference type="Proteomes" id="UP000198625">
    <property type="component" value="Unassembled WGS sequence"/>
</dbReference>
<evidence type="ECO:0000313" key="12">
    <source>
        <dbReference type="Proteomes" id="UP000198625"/>
    </source>
</evidence>
<comment type="subcellular location">
    <subcellularLocation>
        <location evidence="7">Cytoplasm</location>
    </subcellularLocation>
</comment>
<dbReference type="Gene3D" id="3.40.1440.10">
    <property type="entry name" value="GIY-YIG endonuclease"/>
    <property type="match status" value="1"/>
</dbReference>
<dbReference type="Pfam" id="PF22920">
    <property type="entry name" value="UvrC_RNaseH"/>
    <property type="match status" value="1"/>
</dbReference>
<dbReference type="CDD" id="cd10434">
    <property type="entry name" value="GIY-YIG_UvrC_Cho"/>
    <property type="match status" value="1"/>
</dbReference>
<dbReference type="HAMAP" id="MF_00203">
    <property type="entry name" value="UvrC"/>
    <property type="match status" value="1"/>
</dbReference>
<dbReference type="SUPFAM" id="SSF82771">
    <property type="entry name" value="GIY-YIG endonuclease"/>
    <property type="match status" value="1"/>
</dbReference>
<evidence type="ECO:0000313" key="11">
    <source>
        <dbReference type="EMBL" id="SDZ21230.1"/>
    </source>
</evidence>
<evidence type="ECO:0000256" key="7">
    <source>
        <dbReference type="HAMAP-Rule" id="MF_00203"/>
    </source>
</evidence>
<proteinExistence type="inferred from homology"/>
<dbReference type="Gene3D" id="1.10.150.20">
    <property type="entry name" value="5' to 3' exonuclease, C-terminal subdomain"/>
    <property type="match status" value="1"/>
</dbReference>
<dbReference type="Pfam" id="PF14520">
    <property type="entry name" value="HHH_5"/>
    <property type="match status" value="1"/>
</dbReference>
<organism evidence="11 12">
    <name type="scientific">Proteiniborus ethanoligenes</name>
    <dbReference type="NCBI Taxonomy" id="415015"/>
    <lineage>
        <taxon>Bacteria</taxon>
        <taxon>Bacillati</taxon>
        <taxon>Bacillota</taxon>
        <taxon>Clostridia</taxon>
        <taxon>Eubacteriales</taxon>
        <taxon>Proteiniborus</taxon>
    </lineage>
</organism>
<dbReference type="PROSITE" id="PS50164">
    <property type="entry name" value="GIY_YIG"/>
    <property type="match status" value="1"/>
</dbReference>
<dbReference type="SUPFAM" id="SSF47781">
    <property type="entry name" value="RuvA domain 2-like"/>
    <property type="match status" value="1"/>
</dbReference>
<feature type="domain" description="UvrC family homology region profile" evidence="10">
    <location>
        <begin position="255"/>
        <end position="496"/>
    </location>
</feature>
<keyword evidence="1 7" id="KW-0963">Cytoplasm</keyword>
<dbReference type="Gene3D" id="3.30.420.340">
    <property type="entry name" value="UvrC, RNAse H endonuclease domain"/>
    <property type="match status" value="1"/>
</dbReference>
<comment type="subunit">
    <text evidence="7">Interacts with UvrB in an incision complex.</text>
</comment>
<dbReference type="GO" id="GO:0009381">
    <property type="term" value="F:excinuclease ABC activity"/>
    <property type="evidence" value="ECO:0007669"/>
    <property type="project" value="UniProtKB-UniRule"/>
</dbReference>
<accession>A0A1H3R6G2</accession>
<dbReference type="InterPro" id="IPR004791">
    <property type="entry name" value="UvrC"/>
</dbReference>
<dbReference type="NCBIfam" id="NF001824">
    <property type="entry name" value="PRK00558.1-5"/>
    <property type="match status" value="1"/>
</dbReference>
<sequence length="624" mass="71982">MFNIEEKLKKLPDQPGVYLMKDKEEQIIYVGKAISLKKRVRQYFQSSKNHTPKVNAMVKNIEEFEYIITDTEVEALILEANLIKKHKPKYNILLRDDKQYPYIKVTTNEKFPRVIKTRNILKDGAKYFGPYTSGGAVNDTLEIINNLYPLRTCRMNFDKNERRQRPCLNYYIGRCLGPCHYDVDEKKYMGMIDEILLFLNGREEKLIEVMEEKMKEAAKSLDYESAAKYRDKINSLNLILEKQKIVSHTLIDQDIIGMATGIDEACVQVFFVRGGKVTGREHFILKDTEYLERGEILSSFIKQFYIGTSYTPKEILVEDEFEDMEAVSSWLSEKRGSKVSVKVPKRGEKNLLVEMVRKNALDMLVQHGDKLKRKMDENLKALNELKEALQLDDIPKRIEAFDISNIQGVESVGSMVVFENGQSKTSDYRRFKIKTVLGPDDYGSMEEIIYRRFNRGIKEKDLIKQNIARIESFSVFPDLIMMDGGKGQVNVAKRVLNELGLNIPVCGLVKDDFHKTRALTYEDIEIELTTNSSGFKLITRIQDEAHRFAINYHRSLRDKKMIRSILDDIKGIGDKRKKALLKAFGSIDNIKKATVEELASVEGMNKLAAQQVSDFFRAQNTRKG</sequence>
<dbReference type="Pfam" id="PF02151">
    <property type="entry name" value="UVR"/>
    <property type="match status" value="1"/>
</dbReference>
<reference evidence="12" key="1">
    <citation type="submission" date="2016-10" db="EMBL/GenBank/DDBJ databases">
        <authorList>
            <person name="Varghese N."/>
            <person name="Submissions S."/>
        </authorList>
    </citation>
    <scope>NUCLEOTIDE SEQUENCE [LARGE SCALE GENOMIC DNA]</scope>
    <source>
        <strain evidence="12">DSM 21650</strain>
    </source>
</reference>
<dbReference type="NCBIfam" id="TIGR00194">
    <property type="entry name" value="uvrC"/>
    <property type="match status" value="1"/>
</dbReference>
<dbReference type="GO" id="GO:0005737">
    <property type="term" value="C:cytoplasm"/>
    <property type="evidence" value="ECO:0007669"/>
    <property type="project" value="UniProtKB-SubCell"/>
</dbReference>
<dbReference type="PANTHER" id="PTHR30562:SF1">
    <property type="entry name" value="UVRABC SYSTEM PROTEIN C"/>
    <property type="match status" value="1"/>
</dbReference>
<keyword evidence="5 7" id="KW-0234">DNA repair</keyword>
<keyword evidence="3 7" id="KW-0228">DNA excision</keyword>
<dbReference type="InterPro" id="IPR036876">
    <property type="entry name" value="UVR_dom_sf"/>
</dbReference>
<evidence type="ECO:0000256" key="4">
    <source>
        <dbReference type="ARBA" id="ARBA00022881"/>
    </source>
</evidence>
<dbReference type="STRING" id="415015.SAMN05660462_02233"/>
<dbReference type="InterPro" id="IPR001943">
    <property type="entry name" value="UVR_dom"/>
</dbReference>
<evidence type="ECO:0000259" key="8">
    <source>
        <dbReference type="PROSITE" id="PS50151"/>
    </source>
</evidence>
<evidence type="ECO:0000256" key="6">
    <source>
        <dbReference type="ARBA" id="ARBA00023236"/>
    </source>
</evidence>
<dbReference type="FunFam" id="3.40.1440.10:FF:000001">
    <property type="entry name" value="UvrABC system protein C"/>
    <property type="match status" value="1"/>
</dbReference>
<evidence type="ECO:0000256" key="3">
    <source>
        <dbReference type="ARBA" id="ARBA00022769"/>
    </source>
</evidence>
<keyword evidence="4 7" id="KW-0267">Excision nuclease</keyword>
<keyword evidence="6 7" id="KW-0742">SOS response</keyword>
<dbReference type="InterPro" id="IPR000305">
    <property type="entry name" value="GIY-YIG_endonuc"/>
</dbReference>
<dbReference type="InterPro" id="IPR035901">
    <property type="entry name" value="GIY-YIG_endonuc_sf"/>
</dbReference>
<dbReference type="OrthoDB" id="9804933at2"/>
<evidence type="ECO:0000259" key="9">
    <source>
        <dbReference type="PROSITE" id="PS50164"/>
    </source>
</evidence>
<evidence type="ECO:0000256" key="2">
    <source>
        <dbReference type="ARBA" id="ARBA00022763"/>
    </source>
</evidence>
<dbReference type="EMBL" id="FNQE01000025">
    <property type="protein sequence ID" value="SDZ21230.1"/>
    <property type="molecule type" value="Genomic_DNA"/>
</dbReference>
<dbReference type="PANTHER" id="PTHR30562">
    <property type="entry name" value="UVRC/OXIDOREDUCTASE"/>
    <property type="match status" value="1"/>
</dbReference>
<dbReference type="GO" id="GO:0003677">
    <property type="term" value="F:DNA binding"/>
    <property type="evidence" value="ECO:0007669"/>
    <property type="project" value="UniProtKB-UniRule"/>
</dbReference>
<dbReference type="GO" id="GO:0006289">
    <property type="term" value="P:nucleotide-excision repair"/>
    <property type="evidence" value="ECO:0007669"/>
    <property type="project" value="UniProtKB-UniRule"/>
</dbReference>
<comment type="function">
    <text evidence="7">The UvrABC repair system catalyzes the recognition and processing of DNA lesions. UvrC both incises the 5' and 3' sides of the lesion. The N-terminal half is responsible for the 3' incision and the C-terminal half is responsible for the 5' incision.</text>
</comment>
<comment type="similarity">
    <text evidence="7">Belongs to the UvrC family.</text>
</comment>
<dbReference type="SMART" id="SM00465">
    <property type="entry name" value="GIYc"/>
    <property type="match status" value="1"/>
</dbReference>
<evidence type="ECO:0000259" key="10">
    <source>
        <dbReference type="PROSITE" id="PS50165"/>
    </source>
</evidence>
<dbReference type="PROSITE" id="PS50151">
    <property type="entry name" value="UVR"/>
    <property type="match status" value="1"/>
</dbReference>
<dbReference type="Pfam" id="PF01541">
    <property type="entry name" value="GIY-YIG"/>
    <property type="match status" value="1"/>
</dbReference>
<dbReference type="Gene3D" id="4.10.860.10">
    <property type="entry name" value="UVR domain"/>
    <property type="match status" value="1"/>
</dbReference>
<gene>
    <name evidence="7" type="primary">uvrC</name>
    <name evidence="11" type="ORF">SAMN05660462_02233</name>
</gene>
<dbReference type="InterPro" id="IPR001162">
    <property type="entry name" value="UvrC_RNase_H_dom"/>
</dbReference>
<protein>
    <recommendedName>
        <fullName evidence="7">UvrABC system protein C</fullName>
        <shortName evidence="7">Protein UvrC</shortName>
    </recommendedName>
    <alternativeName>
        <fullName evidence="7">Excinuclease ABC subunit C</fullName>
    </alternativeName>
</protein>
<dbReference type="InterPro" id="IPR047296">
    <property type="entry name" value="GIY-YIG_UvrC_Cho"/>
</dbReference>
<dbReference type="InterPro" id="IPR050066">
    <property type="entry name" value="UvrABC_protein_C"/>
</dbReference>
<dbReference type="GO" id="GO:0009380">
    <property type="term" value="C:excinuclease repair complex"/>
    <property type="evidence" value="ECO:0007669"/>
    <property type="project" value="InterPro"/>
</dbReference>
<dbReference type="PROSITE" id="PS50165">
    <property type="entry name" value="UVRC"/>
    <property type="match status" value="1"/>
</dbReference>
<dbReference type="GO" id="GO:0009432">
    <property type="term" value="P:SOS response"/>
    <property type="evidence" value="ECO:0007669"/>
    <property type="project" value="UniProtKB-UniRule"/>
</dbReference>
<dbReference type="InterPro" id="IPR038476">
    <property type="entry name" value="UvrC_RNase_H_dom_sf"/>
</dbReference>
<dbReference type="InterPro" id="IPR010994">
    <property type="entry name" value="RuvA_2-like"/>
</dbReference>
<feature type="domain" description="GIY-YIG" evidence="9">
    <location>
        <begin position="13"/>
        <end position="92"/>
    </location>
</feature>
<evidence type="ECO:0000256" key="1">
    <source>
        <dbReference type="ARBA" id="ARBA00022490"/>
    </source>
</evidence>
<evidence type="ECO:0000256" key="5">
    <source>
        <dbReference type="ARBA" id="ARBA00023204"/>
    </source>
</evidence>
<feature type="domain" description="UVR" evidence="8">
    <location>
        <begin position="204"/>
        <end position="239"/>
    </location>
</feature>
<dbReference type="AlphaFoldDB" id="A0A1H3R6G2"/>
<keyword evidence="12" id="KW-1185">Reference proteome</keyword>
<dbReference type="Pfam" id="PF08459">
    <property type="entry name" value="UvrC_RNaseH_dom"/>
    <property type="match status" value="1"/>
</dbReference>